<feature type="compositionally biased region" description="Basic and acidic residues" evidence="24">
    <location>
        <begin position="233"/>
        <end position="249"/>
    </location>
</feature>
<keyword evidence="8" id="KW-1003">Cell membrane</keyword>
<dbReference type="EMBL" id="JAINUF010000002">
    <property type="protein sequence ID" value="KAJ8374206.1"/>
    <property type="molecule type" value="Genomic_DNA"/>
</dbReference>
<evidence type="ECO:0000256" key="3">
    <source>
        <dbReference type="ARBA" id="ARBA00004486"/>
    </source>
</evidence>
<evidence type="ECO:0000256" key="13">
    <source>
        <dbReference type="ARBA" id="ARBA00022889"/>
    </source>
</evidence>
<evidence type="ECO:0000313" key="27">
    <source>
        <dbReference type="EMBL" id="KAJ8374206.1"/>
    </source>
</evidence>
<gene>
    <name evidence="27" type="ORF">SKAU_G00047860</name>
</gene>
<keyword evidence="11 25" id="KW-0812">Transmembrane</keyword>
<dbReference type="Pfam" id="PF02404">
    <property type="entry name" value="SCF"/>
    <property type="match status" value="1"/>
</dbReference>
<evidence type="ECO:0000256" key="8">
    <source>
        <dbReference type="ARBA" id="ARBA00022475"/>
    </source>
</evidence>
<dbReference type="GO" id="GO:0008083">
    <property type="term" value="F:growth factor activity"/>
    <property type="evidence" value="ECO:0007669"/>
    <property type="project" value="UniProtKB-KW"/>
</dbReference>
<dbReference type="GO" id="GO:0005856">
    <property type="term" value="C:cytoskeleton"/>
    <property type="evidence" value="ECO:0007669"/>
    <property type="project" value="UniProtKB-SubCell"/>
</dbReference>
<keyword evidence="9" id="KW-0963">Cytoplasm</keyword>
<dbReference type="Proteomes" id="UP001152622">
    <property type="component" value="Chromosome 2"/>
</dbReference>
<reference evidence="27" key="1">
    <citation type="journal article" date="2023" name="Science">
        <title>Genome structures resolve the early diversification of teleost fishes.</title>
        <authorList>
            <person name="Parey E."/>
            <person name="Louis A."/>
            <person name="Montfort J."/>
            <person name="Bouchez O."/>
            <person name="Roques C."/>
            <person name="Iampietro C."/>
            <person name="Lluch J."/>
            <person name="Castinel A."/>
            <person name="Donnadieu C."/>
            <person name="Desvignes T."/>
            <person name="Floi Bucao C."/>
            <person name="Jouanno E."/>
            <person name="Wen M."/>
            <person name="Mejri S."/>
            <person name="Dirks R."/>
            <person name="Jansen H."/>
            <person name="Henkel C."/>
            <person name="Chen W.J."/>
            <person name="Zahm M."/>
            <person name="Cabau C."/>
            <person name="Klopp C."/>
            <person name="Thompson A.W."/>
            <person name="Robinson-Rechavi M."/>
            <person name="Braasch I."/>
            <person name="Lecointre G."/>
            <person name="Bobe J."/>
            <person name="Postlethwait J.H."/>
            <person name="Berthelot C."/>
            <person name="Roest Crollius H."/>
            <person name="Guiguen Y."/>
        </authorList>
    </citation>
    <scope>NUCLEOTIDE SEQUENCE</scope>
    <source>
        <strain evidence="27">WJC10195</strain>
    </source>
</reference>
<evidence type="ECO:0000256" key="9">
    <source>
        <dbReference type="ARBA" id="ARBA00022490"/>
    </source>
</evidence>
<accession>A0A9Q1J8C9</accession>
<keyword evidence="14 25" id="KW-1133">Transmembrane helix</keyword>
<feature type="region of interest" description="Disordered" evidence="24">
    <location>
        <begin position="231"/>
        <end position="259"/>
    </location>
</feature>
<keyword evidence="13" id="KW-0130">Cell adhesion</keyword>
<evidence type="ECO:0000256" key="7">
    <source>
        <dbReference type="ARBA" id="ARBA00017304"/>
    </source>
</evidence>
<dbReference type="GO" id="GO:0007155">
    <property type="term" value="P:cell adhesion"/>
    <property type="evidence" value="ECO:0007669"/>
    <property type="project" value="UniProtKB-KW"/>
</dbReference>
<comment type="subcellular location">
    <subcellularLocation>
        <location evidence="2">Cell membrane</location>
        <topology evidence="2">Single-pass type I membrane protein</topology>
    </subcellularLocation>
    <subcellularLocation>
        <location evidence="3">Cell projection</location>
        <location evidence="3">Filopodium</location>
    </subcellularLocation>
    <subcellularLocation>
        <location evidence="4">Cell projection</location>
        <location evidence="4">Lamellipodium</location>
    </subcellularLocation>
    <subcellularLocation>
        <location evidence="1">Cytoplasm</location>
        <location evidence="1">Cytoskeleton</location>
    </subcellularLocation>
    <subcellularLocation>
        <location evidence="5">Secreted</location>
    </subcellularLocation>
</comment>
<proteinExistence type="inferred from homology"/>
<sequence length="259" mass="29593">MKKAKIWIRACVCILLYTTFAACSRGTGSQRIDDDDRISFLKQNIPKDYKIPVRFIPKDMSGTCWVELNTFHMEKSLKALAETFGNISSNRNNISIFVQMLEDVRYRIGADMEAIMQDFECHYKREEWQTERFFDYIRDFLSAASSKTESAECDSLPCASTVETGLYSEGPLTTSSPVKTADCLPASDCQTRAERQYLPEDVQKSLLSLFLISIAANICLLILMVRGRRRHSPERTAENRPSSDHEKSVKNRLNSIEMI</sequence>
<evidence type="ECO:0000256" key="5">
    <source>
        <dbReference type="ARBA" id="ARBA00004613"/>
    </source>
</evidence>
<feature type="chain" id="PRO_5040186341" description="Kit ligand" evidence="26">
    <location>
        <begin position="24"/>
        <end position="259"/>
    </location>
</feature>
<evidence type="ECO:0000256" key="18">
    <source>
        <dbReference type="ARBA" id="ARBA00023180"/>
    </source>
</evidence>
<feature type="signal peptide" evidence="26">
    <location>
        <begin position="1"/>
        <end position="23"/>
    </location>
</feature>
<evidence type="ECO:0000313" key="28">
    <source>
        <dbReference type="Proteomes" id="UP001152622"/>
    </source>
</evidence>
<evidence type="ECO:0000256" key="6">
    <source>
        <dbReference type="ARBA" id="ARBA00010419"/>
    </source>
</evidence>
<dbReference type="InterPro" id="IPR003452">
    <property type="entry name" value="SCF"/>
</dbReference>
<keyword evidence="28" id="KW-1185">Reference proteome</keyword>
<dbReference type="GO" id="GO:0030027">
    <property type="term" value="C:lamellipodium"/>
    <property type="evidence" value="ECO:0007669"/>
    <property type="project" value="UniProtKB-SubCell"/>
</dbReference>
<name>A0A9Q1J8C9_SYNKA</name>
<evidence type="ECO:0000256" key="19">
    <source>
        <dbReference type="ARBA" id="ARBA00023212"/>
    </source>
</evidence>
<dbReference type="InterPro" id="IPR009079">
    <property type="entry name" value="4_helix_cytokine-like_core"/>
</dbReference>
<evidence type="ECO:0000256" key="22">
    <source>
        <dbReference type="ARBA" id="ARBA00032898"/>
    </source>
</evidence>
<evidence type="ECO:0000256" key="1">
    <source>
        <dbReference type="ARBA" id="ARBA00004245"/>
    </source>
</evidence>
<keyword evidence="16 25" id="KW-0472">Membrane</keyword>
<evidence type="ECO:0000256" key="10">
    <source>
        <dbReference type="ARBA" id="ARBA00022525"/>
    </source>
</evidence>
<evidence type="ECO:0000256" key="14">
    <source>
        <dbReference type="ARBA" id="ARBA00022989"/>
    </source>
</evidence>
<dbReference type="GO" id="GO:0008284">
    <property type="term" value="P:positive regulation of cell population proliferation"/>
    <property type="evidence" value="ECO:0007669"/>
    <property type="project" value="TreeGrafter"/>
</dbReference>
<dbReference type="OrthoDB" id="8445223at2759"/>
<evidence type="ECO:0000256" key="21">
    <source>
        <dbReference type="ARBA" id="ARBA00030364"/>
    </source>
</evidence>
<evidence type="ECO:0000256" key="4">
    <source>
        <dbReference type="ARBA" id="ARBA00004510"/>
    </source>
</evidence>
<evidence type="ECO:0000256" key="24">
    <source>
        <dbReference type="SAM" id="MobiDB-lite"/>
    </source>
</evidence>
<dbReference type="Gene3D" id="1.20.1250.10">
    <property type="match status" value="1"/>
</dbReference>
<evidence type="ECO:0000256" key="11">
    <source>
        <dbReference type="ARBA" id="ARBA00022692"/>
    </source>
</evidence>
<feature type="transmembrane region" description="Helical" evidence="25">
    <location>
        <begin position="206"/>
        <end position="225"/>
    </location>
</feature>
<dbReference type="PROSITE" id="PS51257">
    <property type="entry name" value="PROKAR_LIPOPROTEIN"/>
    <property type="match status" value="1"/>
</dbReference>
<dbReference type="AlphaFoldDB" id="A0A9Q1J8C9"/>
<evidence type="ECO:0000256" key="23">
    <source>
        <dbReference type="ARBA" id="ARBA00033123"/>
    </source>
</evidence>
<evidence type="ECO:0000256" key="17">
    <source>
        <dbReference type="ARBA" id="ARBA00023157"/>
    </source>
</evidence>
<dbReference type="PANTHER" id="PTHR11574">
    <property type="entry name" value="KIT LIGAND"/>
    <property type="match status" value="1"/>
</dbReference>
<keyword evidence="19" id="KW-0206">Cytoskeleton</keyword>
<keyword evidence="20" id="KW-0966">Cell projection</keyword>
<dbReference type="GO" id="GO:0005886">
    <property type="term" value="C:plasma membrane"/>
    <property type="evidence" value="ECO:0007669"/>
    <property type="project" value="UniProtKB-SubCell"/>
</dbReference>
<keyword evidence="10" id="KW-0964">Secreted</keyword>
<dbReference type="GO" id="GO:0030175">
    <property type="term" value="C:filopodium"/>
    <property type="evidence" value="ECO:0007669"/>
    <property type="project" value="UniProtKB-SubCell"/>
</dbReference>
<keyword evidence="17" id="KW-1015">Disulfide bond</keyword>
<evidence type="ECO:0000256" key="20">
    <source>
        <dbReference type="ARBA" id="ARBA00023273"/>
    </source>
</evidence>
<evidence type="ECO:0000256" key="25">
    <source>
        <dbReference type="SAM" id="Phobius"/>
    </source>
</evidence>
<dbReference type="GO" id="GO:0005576">
    <property type="term" value="C:extracellular region"/>
    <property type="evidence" value="ECO:0007669"/>
    <property type="project" value="UniProtKB-SubCell"/>
</dbReference>
<comment type="caution">
    <text evidence="27">The sequence shown here is derived from an EMBL/GenBank/DDBJ whole genome shotgun (WGS) entry which is preliminary data.</text>
</comment>
<comment type="similarity">
    <text evidence="6">Belongs to the SCF family.</text>
</comment>
<dbReference type="GO" id="GO:0005173">
    <property type="term" value="F:stem cell factor receptor binding"/>
    <property type="evidence" value="ECO:0007669"/>
    <property type="project" value="InterPro"/>
</dbReference>
<evidence type="ECO:0000256" key="16">
    <source>
        <dbReference type="ARBA" id="ARBA00023136"/>
    </source>
</evidence>
<organism evidence="27 28">
    <name type="scientific">Synaphobranchus kaupii</name>
    <name type="common">Kaup's arrowtooth eel</name>
    <dbReference type="NCBI Taxonomy" id="118154"/>
    <lineage>
        <taxon>Eukaryota</taxon>
        <taxon>Metazoa</taxon>
        <taxon>Chordata</taxon>
        <taxon>Craniata</taxon>
        <taxon>Vertebrata</taxon>
        <taxon>Euteleostomi</taxon>
        <taxon>Actinopterygii</taxon>
        <taxon>Neopterygii</taxon>
        <taxon>Teleostei</taxon>
        <taxon>Anguilliformes</taxon>
        <taxon>Synaphobranchidae</taxon>
        <taxon>Synaphobranchus</taxon>
    </lineage>
</organism>
<evidence type="ECO:0000256" key="15">
    <source>
        <dbReference type="ARBA" id="ARBA00023030"/>
    </source>
</evidence>
<evidence type="ECO:0000256" key="2">
    <source>
        <dbReference type="ARBA" id="ARBA00004251"/>
    </source>
</evidence>
<dbReference type="PANTHER" id="PTHR11574:SF0">
    <property type="entry name" value="KIT LIGAND"/>
    <property type="match status" value="1"/>
</dbReference>
<keyword evidence="18" id="KW-0325">Glycoprotein</keyword>
<dbReference type="GO" id="GO:0005125">
    <property type="term" value="F:cytokine activity"/>
    <property type="evidence" value="ECO:0007669"/>
    <property type="project" value="TreeGrafter"/>
</dbReference>
<evidence type="ECO:0000256" key="12">
    <source>
        <dbReference type="ARBA" id="ARBA00022729"/>
    </source>
</evidence>
<keyword evidence="12 26" id="KW-0732">Signal</keyword>
<dbReference type="SUPFAM" id="SSF47266">
    <property type="entry name" value="4-helical cytokines"/>
    <property type="match status" value="1"/>
</dbReference>
<protein>
    <recommendedName>
        <fullName evidence="7">Kit ligand</fullName>
    </recommendedName>
    <alternativeName>
        <fullName evidence="21">Mast cell growth factor</fullName>
    </alternativeName>
    <alternativeName>
        <fullName evidence="23">Stem cell factor</fullName>
    </alternativeName>
    <alternativeName>
        <fullName evidence="22">c-Kit ligand</fullName>
    </alternativeName>
</protein>
<keyword evidence="15" id="KW-0339">Growth factor</keyword>
<evidence type="ECO:0000256" key="26">
    <source>
        <dbReference type="SAM" id="SignalP"/>
    </source>
</evidence>